<feature type="domain" description="Disease resistance R13L4/SHOC-2-like LRR" evidence="2">
    <location>
        <begin position="2"/>
        <end position="208"/>
    </location>
</feature>
<dbReference type="AlphaFoldDB" id="A0A251NT31"/>
<evidence type="ECO:0000259" key="2">
    <source>
        <dbReference type="Pfam" id="PF23598"/>
    </source>
</evidence>
<evidence type="ECO:0000256" key="1">
    <source>
        <dbReference type="ARBA" id="ARBA00022737"/>
    </source>
</evidence>
<dbReference type="EMBL" id="CM007656">
    <property type="protein sequence ID" value="ONI02466.1"/>
    <property type="molecule type" value="Genomic_DNA"/>
</dbReference>
<evidence type="ECO:0000313" key="3">
    <source>
        <dbReference type="EMBL" id="ONI02466.1"/>
    </source>
</evidence>
<keyword evidence="1" id="KW-0677">Repeat</keyword>
<dbReference type="eggNOG" id="KOG4658">
    <property type="taxonomic scope" value="Eukaryota"/>
</dbReference>
<dbReference type="SUPFAM" id="SSF52058">
    <property type="entry name" value="L domain-like"/>
    <property type="match status" value="1"/>
</dbReference>
<dbReference type="InterPro" id="IPR032675">
    <property type="entry name" value="LRR_dom_sf"/>
</dbReference>
<dbReference type="Gramene" id="ONI02466">
    <property type="protein sequence ID" value="ONI02466"/>
    <property type="gene ID" value="PRUPE_6G200100"/>
</dbReference>
<dbReference type="PANTHER" id="PTHR47186:SF3">
    <property type="entry name" value="OS09G0267800 PROTEIN"/>
    <property type="match status" value="1"/>
</dbReference>
<dbReference type="STRING" id="3760.A0A251NT31"/>
<evidence type="ECO:0000313" key="4">
    <source>
        <dbReference type="Proteomes" id="UP000006882"/>
    </source>
</evidence>
<sequence length="237" mass="27611">MKKLQSLLRIESEGNIIRLIGSMTQLKFLGITNVKERDEEDLCASIQEMKVLSRLFLFVSHGEEFLRVDALSSPSPYLDRLELVGKLEKVPHWFCSLHSLTYMNLQGSRLEEDLLPHIEALPSLLSLSLNNASVRKELCFNRGFVKLRHLWLWNLALLNKITIEKGAMPNLEFLSIRRCLTLETLPQGIEHLTKLQRFRFYIVSEKFRESIKEGGVDHPRMLLVDERCKKYTNKSWD</sequence>
<dbReference type="Pfam" id="PF23598">
    <property type="entry name" value="LRR_14"/>
    <property type="match status" value="1"/>
</dbReference>
<dbReference type="Proteomes" id="UP000006882">
    <property type="component" value="Chromosome G6"/>
</dbReference>
<accession>A0A251NT31</accession>
<dbReference type="Gene3D" id="3.80.10.10">
    <property type="entry name" value="Ribonuclease Inhibitor"/>
    <property type="match status" value="1"/>
</dbReference>
<dbReference type="PANTHER" id="PTHR47186">
    <property type="entry name" value="LEUCINE-RICH REPEAT-CONTAINING PROTEIN 57"/>
    <property type="match status" value="1"/>
</dbReference>
<proteinExistence type="predicted"/>
<keyword evidence="4" id="KW-1185">Reference proteome</keyword>
<gene>
    <name evidence="3" type="ORF">PRUPE_6G200100</name>
</gene>
<dbReference type="InterPro" id="IPR055414">
    <property type="entry name" value="LRR_R13L4/SHOC2-like"/>
</dbReference>
<reference evidence="3 4" key="1">
    <citation type="journal article" date="2013" name="Nat. Genet.">
        <title>The high-quality draft genome of peach (Prunus persica) identifies unique patterns of genetic diversity, domestication and genome evolution.</title>
        <authorList>
            <consortium name="International Peach Genome Initiative"/>
            <person name="Verde I."/>
            <person name="Abbott A.G."/>
            <person name="Scalabrin S."/>
            <person name="Jung S."/>
            <person name="Shu S."/>
            <person name="Marroni F."/>
            <person name="Zhebentyayeva T."/>
            <person name="Dettori M.T."/>
            <person name="Grimwood J."/>
            <person name="Cattonaro F."/>
            <person name="Zuccolo A."/>
            <person name="Rossini L."/>
            <person name="Jenkins J."/>
            <person name="Vendramin E."/>
            <person name="Meisel L.A."/>
            <person name="Decroocq V."/>
            <person name="Sosinski B."/>
            <person name="Prochnik S."/>
            <person name="Mitros T."/>
            <person name="Policriti A."/>
            <person name="Cipriani G."/>
            <person name="Dondini L."/>
            <person name="Ficklin S."/>
            <person name="Goodstein D.M."/>
            <person name="Xuan P."/>
            <person name="Del Fabbro C."/>
            <person name="Aramini V."/>
            <person name="Copetti D."/>
            <person name="Gonzalez S."/>
            <person name="Horner D.S."/>
            <person name="Falchi R."/>
            <person name="Lucas S."/>
            <person name="Mica E."/>
            <person name="Maldonado J."/>
            <person name="Lazzari B."/>
            <person name="Bielenberg D."/>
            <person name="Pirona R."/>
            <person name="Miculan M."/>
            <person name="Barakat A."/>
            <person name="Testolin R."/>
            <person name="Stella A."/>
            <person name="Tartarini S."/>
            <person name="Tonutti P."/>
            <person name="Arus P."/>
            <person name="Orellana A."/>
            <person name="Wells C."/>
            <person name="Main D."/>
            <person name="Vizzotto G."/>
            <person name="Silva H."/>
            <person name="Salamini F."/>
            <person name="Schmutz J."/>
            <person name="Morgante M."/>
            <person name="Rokhsar D.S."/>
        </authorList>
    </citation>
    <scope>NUCLEOTIDE SEQUENCE [LARGE SCALE GENOMIC DNA]</scope>
    <source>
        <strain evidence="4">cv. Nemared</strain>
    </source>
</reference>
<organism evidence="3 4">
    <name type="scientific">Prunus persica</name>
    <name type="common">Peach</name>
    <name type="synonym">Amygdalus persica</name>
    <dbReference type="NCBI Taxonomy" id="3760"/>
    <lineage>
        <taxon>Eukaryota</taxon>
        <taxon>Viridiplantae</taxon>
        <taxon>Streptophyta</taxon>
        <taxon>Embryophyta</taxon>
        <taxon>Tracheophyta</taxon>
        <taxon>Spermatophyta</taxon>
        <taxon>Magnoliopsida</taxon>
        <taxon>eudicotyledons</taxon>
        <taxon>Gunneridae</taxon>
        <taxon>Pentapetalae</taxon>
        <taxon>rosids</taxon>
        <taxon>fabids</taxon>
        <taxon>Rosales</taxon>
        <taxon>Rosaceae</taxon>
        <taxon>Amygdaloideae</taxon>
        <taxon>Amygdaleae</taxon>
        <taxon>Prunus</taxon>
    </lineage>
</organism>
<protein>
    <recommendedName>
        <fullName evidence="2">Disease resistance R13L4/SHOC-2-like LRR domain-containing protein</fullName>
    </recommendedName>
</protein>
<name>A0A251NT31_PRUPE</name>